<reference evidence="2" key="1">
    <citation type="submission" date="2016-11" db="UniProtKB">
        <authorList>
            <consortium name="WormBaseParasite"/>
        </authorList>
    </citation>
    <scope>IDENTIFICATION</scope>
    <source>
        <strain evidence="2">KR3021</strain>
    </source>
</reference>
<evidence type="ECO:0000313" key="1">
    <source>
        <dbReference type="Proteomes" id="UP000095286"/>
    </source>
</evidence>
<sequence>MNNKGNFLRDLRKLEGNDTCFECGATDPTWISVSYGIWICIYCAGKHRSLGVHISFVRSFEMDSLNDSEIKRMYVGGNTKAKNFLAGYYDGNAEFEVNPTCESLKNKYNSMGAYLLRDKVKCEAEESAWNKDVAVLNWRNELLGIKEHSERNDGSGHDNFYPSMKGNHSMTVTSFARQTEVRNGFHPHRSMVGFGNCPVNKKKSFQWNGFSRKVKALVYGSSTKT</sequence>
<organism evidence="1 2">
    <name type="scientific">Rhabditophanes sp. KR3021</name>
    <dbReference type="NCBI Taxonomy" id="114890"/>
    <lineage>
        <taxon>Eukaryota</taxon>
        <taxon>Metazoa</taxon>
        <taxon>Ecdysozoa</taxon>
        <taxon>Nematoda</taxon>
        <taxon>Chromadorea</taxon>
        <taxon>Rhabditida</taxon>
        <taxon>Tylenchina</taxon>
        <taxon>Panagrolaimomorpha</taxon>
        <taxon>Strongyloidoidea</taxon>
        <taxon>Alloionematidae</taxon>
        <taxon>Rhabditophanes</taxon>
    </lineage>
</organism>
<dbReference type="WBParaSite" id="RSKR_0001094500.1">
    <property type="protein sequence ID" value="RSKR_0001094500.1"/>
    <property type="gene ID" value="RSKR_0001094500"/>
</dbReference>
<protein>
    <submittedName>
        <fullName evidence="2">Arf-GAP domain-containing protein</fullName>
    </submittedName>
</protein>
<proteinExistence type="predicted"/>
<evidence type="ECO:0000313" key="2">
    <source>
        <dbReference type="WBParaSite" id="RSKR_0001094500.1"/>
    </source>
</evidence>
<name>A0AC35UFS7_9BILA</name>
<dbReference type="Proteomes" id="UP000095286">
    <property type="component" value="Unplaced"/>
</dbReference>
<accession>A0AC35UFS7</accession>